<comment type="caution">
    <text evidence="1">The sequence shown here is derived from an EMBL/GenBank/DDBJ whole genome shotgun (WGS) entry which is preliminary data.</text>
</comment>
<dbReference type="EMBL" id="RSAS01000659">
    <property type="protein sequence ID" value="RRR69203.1"/>
    <property type="molecule type" value="Genomic_DNA"/>
</dbReference>
<evidence type="ECO:0000313" key="2">
    <source>
        <dbReference type="Proteomes" id="UP000280307"/>
    </source>
</evidence>
<dbReference type="PANTHER" id="PTHR34301">
    <property type="entry name" value="DNA-BINDING PROTEIN-RELATED"/>
    <property type="match status" value="1"/>
</dbReference>
<dbReference type="AlphaFoldDB" id="A0A426TV06"/>
<organism evidence="1 2">
    <name type="scientific">Candidatus Viridilinea halotolerans</name>
    <dbReference type="NCBI Taxonomy" id="2491704"/>
    <lineage>
        <taxon>Bacteria</taxon>
        <taxon>Bacillati</taxon>
        <taxon>Chloroflexota</taxon>
        <taxon>Chloroflexia</taxon>
        <taxon>Chloroflexales</taxon>
        <taxon>Chloroflexineae</taxon>
        <taxon>Oscillochloridaceae</taxon>
        <taxon>Candidatus Viridilinea</taxon>
    </lineage>
</organism>
<reference evidence="1 2" key="1">
    <citation type="submission" date="2018-12" db="EMBL/GenBank/DDBJ databases">
        <title>Genome Sequence of Candidatus Viridilinea halotolerans isolated from saline sulfide-rich spring.</title>
        <authorList>
            <person name="Grouzdev D.S."/>
            <person name="Burganskaya E.I."/>
            <person name="Krutkina M.S."/>
            <person name="Sukhacheva M.V."/>
            <person name="Gorlenko V.M."/>
        </authorList>
    </citation>
    <scope>NUCLEOTIDE SEQUENCE [LARGE SCALE GENOMIC DNA]</scope>
    <source>
        <strain evidence="1">Chok-6</strain>
    </source>
</reference>
<dbReference type="SUPFAM" id="SSF52540">
    <property type="entry name" value="P-loop containing nucleoside triphosphate hydrolases"/>
    <property type="match status" value="1"/>
</dbReference>
<name>A0A426TV06_9CHLR</name>
<keyword evidence="1" id="KW-0547">Nucleotide-binding</keyword>
<sequence length="335" mass="37806">MMRLLLDRGRPTVVVHGPRRFGKSSFLRQLPRLLPIDVVYAFESAQNSAFRESDRGFCFGLARALYRDSQAAGLALAAPERRDFREEPFGALDDYLDQLEQQLGERSLLLALDEFELIGQALETGSLSLRVLDHLRYMIQHRSRLALIFGGLNTLAELGPNWTNYFINVQPLEMLYLTPQAARDLLENPDPQFNLRYEASVVEEILCLTRCQPYLLQAMGAAMVNLANRAKWQTFPLAQLSAASDEALQAGAIYFQELWNNYTGTNADEVRAGRAILRALAAGQPPPEPADASEHNHQQQALARLLRYHLVERSNGGYQIEIPLVAQWVRERAVD</sequence>
<protein>
    <submittedName>
        <fullName evidence="1">ATP-binding protein</fullName>
    </submittedName>
</protein>
<keyword evidence="1" id="KW-0067">ATP-binding</keyword>
<dbReference type="Gene3D" id="3.40.50.300">
    <property type="entry name" value="P-loop containing nucleotide triphosphate hydrolases"/>
    <property type="match status" value="1"/>
</dbReference>
<dbReference type="PANTHER" id="PTHR34301:SF8">
    <property type="entry name" value="ATPASE DOMAIN-CONTAINING PROTEIN"/>
    <property type="match status" value="1"/>
</dbReference>
<evidence type="ECO:0000313" key="1">
    <source>
        <dbReference type="EMBL" id="RRR69203.1"/>
    </source>
</evidence>
<dbReference type="Proteomes" id="UP000280307">
    <property type="component" value="Unassembled WGS sequence"/>
</dbReference>
<proteinExistence type="predicted"/>
<dbReference type="GO" id="GO:0005524">
    <property type="term" value="F:ATP binding"/>
    <property type="evidence" value="ECO:0007669"/>
    <property type="project" value="UniProtKB-KW"/>
</dbReference>
<dbReference type="InterPro" id="IPR027417">
    <property type="entry name" value="P-loop_NTPase"/>
</dbReference>
<accession>A0A426TV06</accession>
<gene>
    <name evidence="1" type="ORF">EI684_16335</name>
</gene>